<evidence type="ECO:0000313" key="2">
    <source>
        <dbReference type="EMBL" id="KAH9359584.1"/>
    </source>
</evidence>
<organism evidence="2 3">
    <name type="scientific">Haemaphysalis longicornis</name>
    <name type="common">Bush tick</name>
    <dbReference type="NCBI Taxonomy" id="44386"/>
    <lineage>
        <taxon>Eukaryota</taxon>
        <taxon>Metazoa</taxon>
        <taxon>Ecdysozoa</taxon>
        <taxon>Arthropoda</taxon>
        <taxon>Chelicerata</taxon>
        <taxon>Arachnida</taxon>
        <taxon>Acari</taxon>
        <taxon>Parasitiformes</taxon>
        <taxon>Ixodida</taxon>
        <taxon>Ixodoidea</taxon>
        <taxon>Ixodidae</taxon>
        <taxon>Haemaphysalinae</taxon>
        <taxon>Haemaphysalis</taxon>
    </lineage>
</organism>
<dbReference type="AlphaFoldDB" id="A0A9J6FAN6"/>
<protein>
    <submittedName>
        <fullName evidence="2">Uncharacterized protein</fullName>
    </submittedName>
</protein>
<evidence type="ECO:0000256" key="1">
    <source>
        <dbReference type="SAM" id="MobiDB-lite"/>
    </source>
</evidence>
<comment type="caution">
    <text evidence="2">The sequence shown here is derived from an EMBL/GenBank/DDBJ whole genome shotgun (WGS) entry which is preliminary data.</text>
</comment>
<accession>A0A9J6FAN6</accession>
<feature type="region of interest" description="Disordered" evidence="1">
    <location>
        <begin position="1"/>
        <end position="64"/>
    </location>
</feature>
<evidence type="ECO:0000313" key="3">
    <source>
        <dbReference type="Proteomes" id="UP000821853"/>
    </source>
</evidence>
<reference evidence="2 3" key="1">
    <citation type="journal article" date="2020" name="Cell">
        <title>Large-Scale Comparative Analyses of Tick Genomes Elucidate Their Genetic Diversity and Vector Capacities.</title>
        <authorList>
            <consortium name="Tick Genome and Microbiome Consortium (TIGMIC)"/>
            <person name="Jia N."/>
            <person name="Wang J."/>
            <person name="Shi W."/>
            <person name="Du L."/>
            <person name="Sun Y."/>
            <person name="Zhan W."/>
            <person name="Jiang J.F."/>
            <person name="Wang Q."/>
            <person name="Zhang B."/>
            <person name="Ji P."/>
            <person name="Bell-Sakyi L."/>
            <person name="Cui X.M."/>
            <person name="Yuan T.T."/>
            <person name="Jiang B.G."/>
            <person name="Yang W.F."/>
            <person name="Lam T.T."/>
            <person name="Chang Q.C."/>
            <person name="Ding S.J."/>
            <person name="Wang X.J."/>
            <person name="Zhu J.G."/>
            <person name="Ruan X.D."/>
            <person name="Zhao L."/>
            <person name="Wei J.T."/>
            <person name="Ye R.Z."/>
            <person name="Que T.C."/>
            <person name="Du C.H."/>
            <person name="Zhou Y.H."/>
            <person name="Cheng J.X."/>
            <person name="Dai P.F."/>
            <person name="Guo W.B."/>
            <person name="Han X.H."/>
            <person name="Huang E.J."/>
            <person name="Li L.F."/>
            <person name="Wei W."/>
            <person name="Gao Y.C."/>
            <person name="Liu J.Z."/>
            <person name="Shao H.Z."/>
            <person name="Wang X."/>
            <person name="Wang C.C."/>
            <person name="Yang T.C."/>
            <person name="Huo Q.B."/>
            <person name="Li W."/>
            <person name="Chen H.Y."/>
            <person name="Chen S.E."/>
            <person name="Zhou L.G."/>
            <person name="Ni X.B."/>
            <person name="Tian J.H."/>
            <person name="Sheng Y."/>
            <person name="Liu T."/>
            <person name="Pan Y.S."/>
            <person name="Xia L.Y."/>
            <person name="Li J."/>
            <person name="Zhao F."/>
            <person name="Cao W.C."/>
        </authorList>
    </citation>
    <scope>NUCLEOTIDE SEQUENCE [LARGE SCALE GENOMIC DNA]</scope>
    <source>
        <strain evidence="2">HaeL-2018</strain>
    </source>
</reference>
<keyword evidence="3" id="KW-1185">Reference proteome</keyword>
<dbReference type="EMBL" id="JABSTR010000001">
    <property type="protein sequence ID" value="KAH9359584.1"/>
    <property type="molecule type" value="Genomic_DNA"/>
</dbReference>
<proteinExistence type="predicted"/>
<dbReference type="Proteomes" id="UP000821853">
    <property type="component" value="Chromosome 1"/>
</dbReference>
<dbReference type="VEuPathDB" id="VectorBase:HLOH_048658"/>
<name>A0A9J6FAN6_HAELO</name>
<gene>
    <name evidence="2" type="ORF">HPB48_021647</name>
</gene>
<sequence length="106" mass="11972">MPVTCGNMEIVEGEEISEEEARLPGWKQQTRKKKCEFEENGRAASTMSSGRDPPRRNGNPTGTLKRLTTEARLPKLPADHFRVIVRPRDGIDVKKMDKVTFMKATS</sequence>